<dbReference type="EMBL" id="FODD01000013">
    <property type="protein sequence ID" value="SEN94207.1"/>
    <property type="molecule type" value="Genomic_DNA"/>
</dbReference>
<keyword evidence="9" id="KW-0460">Magnesium</keyword>
<dbReference type="CDD" id="cd16936">
    <property type="entry name" value="HATPase_RsbW-like"/>
    <property type="match status" value="1"/>
</dbReference>
<keyword evidence="18" id="KW-1185">Reference proteome</keyword>
<dbReference type="Proteomes" id="UP000181951">
    <property type="component" value="Unassembled WGS sequence"/>
</dbReference>
<evidence type="ECO:0000256" key="9">
    <source>
        <dbReference type="ARBA" id="ARBA00022842"/>
    </source>
</evidence>
<keyword evidence="2" id="KW-0597">Phosphoprotein</keyword>
<dbReference type="Pfam" id="PF13581">
    <property type="entry name" value="HATPase_c_2"/>
    <property type="match status" value="1"/>
</dbReference>
<evidence type="ECO:0000256" key="14">
    <source>
        <dbReference type="ARBA" id="ARBA00075117"/>
    </source>
</evidence>
<dbReference type="Pfam" id="PF07228">
    <property type="entry name" value="SpoIIE"/>
    <property type="match status" value="1"/>
</dbReference>
<keyword evidence="4" id="KW-0479">Metal-binding</keyword>
<dbReference type="FunFam" id="3.30.565.10:FF:000028">
    <property type="entry name" value="PAS sensor protein"/>
    <property type="match status" value="1"/>
</dbReference>
<evidence type="ECO:0000256" key="8">
    <source>
        <dbReference type="ARBA" id="ARBA00022840"/>
    </source>
</evidence>
<dbReference type="PANTHER" id="PTHR43156:SF2">
    <property type="entry name" value="STAGE II SPORULATION PROTEIN E"/>
    <property type="match status" value="1"/>
</dbReference>
<keyword evidence="7" id="KW-0378">Hydrolase</keyword>
<evidence type="ECO:0000313" key="17">
    <source>
        <dbReference type="EMBL" id="SEN94207.1"/>
    </source>
</evidence>
<dbReference type="STRING" id="310780.SAMN05216267_1013102"/>
<keyword evidence="8" id="KW-0067">ATP-binding</keyword>
<dbReference type="SMART" id="SM00331">
    <property type="entry name" value="PP2C_SIG"/>
    <property type="match status" value="1"/>
</dbReference>
<dbReference type="InterPro" id="IPR001932">
    <property type="entry name" value="PPM-type_phosphatase-like_dom"/>
</dbReference>
<dbReference type="InterPro" id="IPR003018">
    <property type="entry name" value="GAF"/>
</dbReference>
<dbReference type="GO" id="GO:0004722">
    <property type="term" value="F:protein serine/threonine phosphatase activity"/>
    <property type="evidence" value="ECO:0007669"/>
    <property type="project" value="UniProtKB-EC"/>
</dbReference>
<keyword evidence="11" id="KW-0464">Manganese</keyword>
<keyword evidence="3" id="KW-0808">Transferase</keyword>
<dbReference type="InterPro" id="IPR029016">
    <property type="entry name" value="GAF-like_dom_sf"/>
</dbReference>
<comment type="function">
    <text evidence="13">Primarily acts as an independent SigF regulator that is sensitive to the osmosensory signal, mediating the cross talk of PknD with the SigF regulon. Possesses both phosphatase and kinase activities. The kinase domain functions as a classic anti-sigma factor-like kinase to phosphorylate the anti-anti-sigma factor domain at the canonical regulatory site, and the phosphatase domain antagonizes this activity.</text>
</comment>
<comment type="catalytic activity">
    <reaction evidence="12">
        <text>O-phospho-L-seryl-[protein] + H2O = L-seryl-[protein] + phosphate</text>
        <dbReference type="Rhea" id="RHEA:20629"/>
        <dbReference type="Rhea" id="RHEA-COMP:9863"/>
        <dbReference type="Rhea" id="RHEA-COMP:11604"/>
        <dbReference type="ChEBI" id="CHEBI:15377"/>
        <dbReference type="ChEBI" id="CHEBI:29999"/>
        <dbReference type="ChEBI" id="CHEBI:43474"/>
        <dbReference type="ChEBI" id="CHEBI:83421"/>
        <dbReference type="EC" id="3.1.3.16"/>
    </reaction>
</comment>
<dbReference type="GO" id="GO:0005524">
    <property type="term" value="F:ATP binding"/>
    <property type="evidence" value="ECO:0007669"/>
    <property type="project" value="UniProtKB-KW"/>
</dbReference>
<evidence type="ECO:0000256" key="6">
    <source>
        <dbReference type="ARBA" id="ARBA00022777"/>
    </source>
</evidence>
<dbReference type="SUPFAM" id="SSF55874">
    <property type="entry name" value="ATPase domain of HSP90 chaperone/DNA topoisomerase II/histidine kinase"/>
    <property type="match status" value="1"/>
</dbReference>
<feature type="domain" description="PPM-type phosphatase" evidence="16">
    <location>
        <begin position="323"/>
        <end position="542"/>
    </location>
</feature>
<evidence type="ECO:0000313" key="18">
    <source>
        <dbReference type="Proteomes" id="UP000181951"/>
    </source>
</evidence>
<keyword evidence="6" id="KW-0418">Kinase</keyword>
<dbReference type="Gene3D" id="3.30.450.40">
    <property type="match status" value="1"/>
</dbReference>
<dbReference type="Gene3D" id="3.30.565.10">
    <property type="entry name" value="Histidine kinase-like ATPase, C-terminal domain"/>
    <property type="match status" value="1"/>
</dbReference>
<evidence type="ECO:0000256" key="15">
    <source>
        <dbReference type="ARBA" id="ARBA00081350"/>
    </source>
</evidence>
<dbReference type="SUPFAM" id="SSF81606">
    <property type="entry name" value="PP2C-like"/>
    <property type="match status" value="1"/>
</dbReference>
<evidence type="ECO:0000256" key="4">
    <source>
        <dbReference type="ARBA" id="ARBA00022723"/>
    </source>
</evidence>
<reference evidence="17 18" key="1">
    <citation type="submission" date="2016-10" db="EMBL/GenBank/DDBJ databases">
        <authorList>
            <person name="de Groot N.N."/>
        </authorList>
    </citation>
    <scope>NUCLEOTIDE SEQUENCE [LARGE SCALE GENOMIC DNA]</scope>
    <source>
        <strain evidence="17 18">CGMCC 4.2026</strain>
    </source>
</reference>
<dbReference type="InterPro" id="IPR036890">
    <property type="entry name" value="HATPase_C_sf"/>
</dbReference>
<evidence type="ECO:0000256" key="11">
    <source>
        <dbReference type="ARBA" id="ARBA00023211"/>
    </source>
</evidence>
<evidence type="ECO:0000256" key="3">
    <source>
        <dbReference type="ARBA" id="ARBA00022679"/>
    </source>
</evidence>
<evidence type="ECO:0000256" key="12">
    <source>
        <dbReference type="ARBA" id="ARBA00047761"/>
    </source>
</evidence>
<gene>
    <name evidence="17" type="ORF">SAMN05216267_1013102</name>
</gene>
<dbReference type="InterPro" id="IPR036457">
    <property type="entry name" value="PPM-type-like_dom_sf"/>
</dbReference>
<accession>A0A1H8KN11</accession>
<protein>
    <recommendedName>
        <fullName evidence="1">protein-serine/threonine phosphatase</fullName>
        <ecNumber evidence="1">3.1.3.16</ecNumber>
    </recommendedName>
    <alternativeName>
        <fullName evidence="15">Protein-serine/threonine phosphatase</fullName>
    </alternativeName>
    <alternativeName>
        <fullName evidence="14">Serine/threonine-protein kinase</fullName>
    </alternativeName>
</protein>
<keyword evidence="10" id="KW-0904">Protein phosphatase</keyword>
<dbReference type="SMART" id="SM00065">
    <property type="entry name" value="GAF"/>
    <property type="match status" value="1"/>
</dbReference>
<dbReference type="AlphaFoldDB" id="A0A1H8KN11"/>
<organism evidence="17 18">
    <name type="scientific">Actinacidiphila rubida</name>
    <dbReference type="NCBI Taxonomy" id="310780"/>
    <lineage>
        <taxon>Bacteria</taxon>
        <taxon>Bacillati</taxon>
        <taxon>Actinomycetota</taxon>
        <taxon>Actinomycetes</taxon>
        <taxon>Kitasatosporales</taxon>
        <taxon>Streptomycetaceae</taxon>
        <taxon>Actinacidiphila</taxon>
    </lineage>
</organism>
<sequence length="671" mass="72041">MEQALSRQSEIGVLVLDAELRVRRAMLDAEQFQDLVADPGVRFPDLVASEDSEDIAENLRHVLENGRPMLFRTQRIRDTTTVVSLFALRLEGDGDGSLFLCLVDVTANSYARERLDLLFRAAESIGESLDVLTTARQIADVFVPAAADYASVSLADELFSGGEPPTRDAEKVRLRRAAVASAGMAAGPPYVQPGEKVPPIPAMPDRERYRAGEVLVVPDRPAMLDVVSGDVDLLSRLAPSGGRSLLAVTLTARGAILGSLEIWRGEGAPPFDDNDARVLREIASRGALSIDNARRFTRESTEALRLQQSLLPSLSQGTSVRTAARYLAASASGGVGGDWYDVVPLSSTRTGLVVGDVVGHGVRAAAMMGRMRTAVQTLADLDLAPDELLTHLDDLVMRLALENDNAALGSTCLFAVYDPVARSCAMASAGHPPPVLVRPDGRAELVPMSVGPLLGVGGLPFEVTQIVLEPRSTLAFYTDGLVEPSAADLYAGMERLREELSGLGEHDDLEEAADRVVEVLAPSGEDGETNLRDDATVMLARVRATSPDDTQAWEFPAREAAVAEAREKANATLERWQAPMETAITTELVVSELVTNAVRYGGGEVLGLRLIRDGRTLVCEVSDASSTSPHLKRARTEDEGGRGLFIVASVSTRWGVRFTATGKTIWTEIRS</sequence>
<dbReference type="GO" id="GO:0016301">
    <property type="term" value="F:kinase activity"/>
    <property type="evidence" value="ECO:0007669"/>
    <property type="project" value="UniProtKB-KW"/>
</dbReference>
<dbReference type="InterPro" id="IPR003594">
    <property type="entry name" value="HATPase_dom"/>
</dbReference>
<dbReference type="SUPFAM" id="SSF55781">
    <property type="entry name" value="GAF domain-like"/>
    <property type="match status" value="1"/>
</dbReference>
<dbReference type="GO" id="GO:0046872">
    <property type="term" value="F:metal ion binding"/>
    <property type="evidence" value="ECO:0007669"/>
    <property type="project" value="UniProtKB-KW"/>
</dbReference>
<dbReference type="EC" id="3.1.3.16" evidence="1"/>
<proteinExistence type="predicted"/>
<evidence type="ECO:0000256" key="5">
    <source>
        <dbReference type="ARBA" id="ARBA00022741"/>
    </source>
</evidence>
<dbReference type="FunFam" id="3.60.40.10:FF:000005">
    <property type="entry name" value="Serine/threonine protein phosphatase"/>
    <property type="match status" value="1"/>
</dbReference>
<name>A0A1H8KN11_9ACTN</name>
<evidence type="ECO:0000256" key="10">
    <source>
        <dbReference type="ARBA" id="ARBA00022912"/>
    </source>
</evidence>
<evidence type="ECO:0000259" key="16">
    <source>
        <dbReference type="PROSITE" id="PS51746"/>
    </source>
</evidence>
<dbReference type="InterPro" id="IPR052016">
    <property type="entry name" value="Bact_Sigma-Reg"/>
</dbReference>
<dbReference type="Gene3D" id="3.60.40.10">
    <property type="entry name" value="PPM-type phosphatase domain"/>
    <property type="match status" value="1"/>
</dbReference>
<dbReference type="Pfam" id="PF01590">
    <property type="entry name" value="GAF"/>
    <property type="match status" value="1"/>
</dbReference>
<evidence type="ECO:0000256" key="1">
    <source>
        <dbReference type="ARBA" id="ARBA00013081"/>
    </source>
</evidence>
<dbReference type="PANTHER" id="PTHR43156">
    <property type="entry name" value="STAGE II SPORULATION PROTEIN E-RELATED"/>
    <property type="match status" value="1"/>
</dbReference>
<dbReference type="PROSITE" id="PS51746">
    <property type="entry name" value="PPM_2"/>
    <property type="match status" value="1"/>
</dbReference>
<evidence type="ECO:0000256" key="7">
    <source>
        <dbReference type="ARBA" id="ARBA00022801"/>
    </source>
</evidence>
<evidence type="ECO:0000256" key="2">
    <source>
        <dbReference type="ARBA" id="ARBA00022553"/>
    </source>
</evidence>
<keyword evidence="5" id="KW-0547">Nucleotide-binding</keyword>
<evidence type="ECO:0000256" key="13">
    <source>
        <dbReference type="ARBA" id="ARBA00056274"/>
    </source>
</evidence>